<evidence type="ECO:0000313" key="1">
    <source>
        <dbReference type="EMBL" id="KAJ2995834.1"/>
    </source>
</evidence>
<evidence type="ECO:0000313" key="2">
    <source>
        <dbReference type="Proteomes" id="UP001143856"/>
    </source>
</evidence>
<name>A0ACC1PM08_9PEZI</name>
<gene>
    <name evidence="1" type="ORF">NUW58_g1161</name>
</gene>
<protein>
    <submittedName>
        <fullName evidence="1">Uncharacterized protein</fullName>
    </submittedName>
</protein>
<reference evidence="1" key="1">
    <citation type="submission" date="2022-10" db="EMBL/GenBank/DDBJ databases">
        <title>Genome Sequence of Xylaria curta.</title>
        <authorList>
            <person name="Buettner E."/>
        </authorList>
    </citation>
    <scope>NUCLEOTIDE SEQUENCE</scope>
    <source>
        <strain evidence="1">Babe10</strain>
    </source>
</reference>
<dbReference type="Proteomes" id="UP001143856">
    <property type="component" value="Unassembled WGS sequence"/>
</dbReference>
<keyword evidence="2" id="KW-1185">Reference proteome</keyword>
<comment type="caution">
    <text evidence="1">The sequence shown here is derived from an EMBL/GenBank/DDBJ whole genome shotgun (WGS) entry which is preliminary data.</text>
</comment>
<dbReference type="EMBL" id="JAPDGR010000119">
    <property type="protein sequence ID" value="KAJ2995834.1"/>
    <property type="molecule type" value="Genomic_DNA"/>
</dbReference>
<sequence>MNTQTDKPVAIIGTSCRLPGGATSPSRLWSLLCKPPDLSRRIPKDRFDPRGFYHPNAAHHGTTNVTNAYILEGDFRRFDAQFFHISRAEADCMDPQQRILLEIVYEAIEAAGLKMHDTRGTDTAVFVGAMSSDYNDLMLRDCNAIPTYLSTGTARSMLSARISYTFDWRGPSMTIDTACSSSLVALHEAVQVIRTGVSRIAVVAGVNLILGPEAFVAGSKLNMLSPTGQSRMWDSSADGYARGDGFVCVVIKGLADAIADGDDIEAVIRGSGVNQDGRTKGITVPSSEGQEALMRQVYRDAGLDLENEADHCQYFEAHGTGTPVGDPIEASAIYNTLRTTDNILSGNSLLVGSLKTVIGHTEGAAGLAGVLKALLAIKNGLIPPNLHLHHLNPRVEPYCKGLKVPTLLEPWPAQSHGIPRRASINSFGFGGTNAHVILESRPKVPITSSSKGDVPILLPFVFSAPTEGALRRNIRAHLENLTENRNQMNILDLSYTLACRRSAYTWRVSISALSMDSLLTKMAGKINGSTEFGIQSTAPEASGRILGIFTGQGAQWAGMTKELVRSFRQVSSLVDRLDGYLQELPPHERPEWSLRNELLADDESSRLSSATVAQPLCTVVQIILVDLLRVSNIKLDAVVGHSSGEIAAAYAAGYLSDRDAIYISYFRGLYSHLSQGNNGAHGAMMAVSTDVDNAQDLCEFAELQGRLSVAAVNSSTSVTLSGDEDAVMLAKMAFEDEGKFTRILKVDKAYHSHHMLPCSDSYKSALVAHTKIQRNHVTGPIWFSSVYGSPFSASHEKLEDSTYWNLNMVQPVLFSQALSSAVAEMGRFTMAIEIGPHTTLKEPVLQTMRDAGVESIPYSSMLRRGENSLETVAAAFGSVWAHAGDLAVNFNNIATLSPHQPKIVKDISSYCWDHERIHWQESQRSKAFRTTGISSHELLGNIMPETTSRELRWRNQLSIREIPWLRHHMLQGEVVFPAAGYVSMAIEASMCIGISAPVQSLEVRDLVVEHPMTFPSDETTVETLFTLTGIQELAQDGMAIAHFCCYSTVNNNSTAMVTVARGSLRYNLGDPSSSALPSRTLRPLNLVNLDSKRVYDSLQSLGYEYTGHFQGLSSIKRRFGAVSAALTSPASYAYENTSLLVPPSLLDSAFQSLFIAYSHPGDGMISTLYVPTHITRVILNVDLMRNALRQAYSLSLESVLTPNPATPLHGDVGIYQDTPGGPSYGIIQVEGLCAMPISSALYTDDRKLFENVIWGPYEPNAKYVAGRIPEEVLGATASQIVFRYGNLNILEIALEGKGFTESIFDYTEAYSISYDFALPPGSSVGNENKIADKYSHIRTFTIDIGMNVLSQGFFSQHYGLLIITGLETRSNTLKDVFENLRILLKPGGYLLAMLPLNRRVSPKESPEPLTYMEYLDSILRNASFSGVDSVRTIQKFNIFCSQSVDDRVLALRDPLIPTYSPRFSNAVYIIIGELASCNQLATELKSIMRNNFDDVIIINNICPRVVARLPRDAVILSLIDLQGPILKGYEAANLEYLKLLFRNAHTILWITKGCLGPDPYANMIVGFGRALLLENEYLRLNFLDIDPEWPISARRIANELLRLLLARKFHSDETISSNSLLWSIEPELALSKDGVLTIPRIVPDRERNNRYNSTRRDINRDVQDDTSVVELDFQAATSSYKLCAKPNWKYTRRPPTRRNIEILVRYSSLLALSAGKNESHFLVLGQIVGTRLRVITVSDVHASRIYVPEDWCFFIPEDISEDSEPHIVSGVMWDLYVSALLSETSRKDVLLLYEPPPGFCDAILRAANGESMTIHATTSTSLNSSKSQIPFTDITDLSSLRKLEKNLRENFPPIKGVANGAMVLRDTPVAEMTIDEMRKVLSPKVQGSLNLHEVFINYDLDFFILFSSVAAVVGNRGQANYSAANAFMSSLVAQRRACNLAGSVIHIGAVAGNGYLTREVNQSVQDYLQKAGYLWMSERDFHQVFAEGVLASTQEHKRCYEVMSGLNLTITADSNFVWANNPKFQHCLNNRGTTLASTSNTDGVLSIKDALRSASDYIEAQKIFRVAFVKKLQTLLLIDPDIHIFDSSTDDLGVDSLISAALRAWFSTELDVDVPIMKILGGAKITELVEYVVSRVHVGLKMHSTSGNHSGPSNTENNPSFQPPPLANELSSDNGLVKNWKPSLVSSAQRREPPLSGLVRRLPQSYAQARFWFLRSLLDDKTTSNVTCLLSLTGTLRTNDLEHAVTAVGQRHEALRTRFFEESGMEWQGIMETSLLKLEIRTLIDNEDLEKAYTDMKQHNFDLEKGDTMRILLLVKSPSLHFLIISYHHINMDGMSFMALITDLATFYAGNKPQHLGLQYSEFSAAQHDSVVHGKLVDQIAFWKNEYSQIPSPLPILPMSNAVTRKAMTNFDSHIAETVVTNPLQSRILAVCRKEKSTIFHFFITLFKIMLTRLTNVEDLSIGISHAGRTNETLSSVGNFLNILPLRLRSSKFASFAGSLREVKEIAQAAVANASVPIDVLFSELGIERHAKHNPLFQAFVNYQRVNETQRFDNCILKGERYTIGRTGYDISLDVIDDAVGEFSLSLMVQKRLYAADDAKLLLHSLLKLADAFSGDLSLQTCKAPLYDDKMVDEALELGQGLTFKPKWETIIHAVDHLVHAHPSRIALRDGLGNSFSYERIVYWICSMLAIMRCGATYVPLDARSGLPRLSVILKESGVSVVLTQSDTMGYISSLGADPAVRFLNIDALSPHSNLTEVPNRATGASNGVILYTSGSTGVPKGIPLSHRSLQMHMESCISQWRLGQEVVLQHSTFSFDLSVYQIYLALITGGVCFVVPREARGDGLLIARIISQEGITVTGGVPTECLTWIQHSKEADWRNSDYKMMICGGEPFSFTLADELRRVGKSDLRAMNIYGPSEVTIASNAFEVQYHKFSETLDTSIPVGFALPNYSIVVLDEDLQPVPTGVPGQIAVTGPISTGYVNDRLMSQERFIDPTFTSKQVPDLEGRKMHLTGDRGRLRRSDGALIFEGRITHDTQIKLRGIRIDLRDIESSVTAAAKGAILATVVSVRGKSDKFLVAHVLLAAFIGEAGLPIQGAHSAAFDELLRSLTLPESMRPAIVIPLSTMPLTSSGKIDRRAIEALPLPEVDGSYDHSDRDLSPTERSLAISWRSILVNSHIPAIHPIGAESDFFGVGGNSLLLMRMQAKVEETFGVRPSLIQLFSGTSLRGMATTIDALMGISDVVVRQEINWDRETVLEFPYNIPSAQPDETWIPMNQDDIHTSSTCKTVILTGATGHLGQHILLAMLANPDIRHIHCIAVRMPDRLNSVSDPRISVHSGDLKLPRLGLGLEDAKTIFEEADVIVHNGADVSFLKTYTSLRASNVNSTKELIRLASIYPRPYSQHRCRRTFHYISSVGIAQLQPNISEFHPYPASSIPEPVNESNGYAASKWVSERVLERLAINLQSQEVTKKSTDSLHIVIHRPSSIVSSTAHIPPRLDIVQNLLEYSEKLRAVPENLGRWWKGYLDLVRVEDVARGVVQCMIKSSTVAMDEPVWYKHHSGAHEVRVDELRLWLETTRGVPFQSLALEEWLEKAREAGIHEAVASYMQAIAMINKWESLSLADSDGARLGYSLYLVLIEKDSWPPCHERLLRQVISSLLTPCTASLEVTFFNFEFIRILGTVPFGGAETAECLDAVSQIRDGNAESWCRAWLRQAQRAEAIAAQACRDGDSVAARDALIRSSNYYRAAQYMTNGEARSPEPYILELSEKSVMHFHHAVQLIDHQVEVLSIPYQGGLYLPGYLYLPPQDKRLPGQIPLLLVCGGADSTQEELYSLFPAAGVERGYAVVTFDGPGQGIFLRRHGVSMRPDWEVVIGHVLNHIFSFGHLFDLDYGRIGIAGASMGAYFALRGASDHRIATCVAIDPIYDMWDLATDRMPTILVNAWASAWLTDRLMDGVWRALSLLNFQLRWELQHCMWIFGSPTPSSAMREMRRWTLRGDSDNDPFLSRVHCPVLVSGASRTIYTKPDISTMRVVRDLAHLPEDKKDVWIADDAGDGGLQGKVGAWRLTQQRTFAFLDRHMQVSRPSLLKSR</sequence>
<proteinExistence type="predicted"/>
<organism evidence="1 2">
    <name type="scientific">Xylaria curta</name>
    <dbReference type="NCBI Taxonomy" id="42375"/>
    <lineage>
        <taxon>Eukaryota</taxon>
        <taxon>Fungi</taxon>
        <taxon>Dikarya</taxon>
        <taxon>Ascomycota</taxon>
        <taxon>Pezizomycotina</taxon>
        <taxon>Sordariomycetes</taxon>
        <taxon>Xylariomycetidae</taxon>
        <taxon>Xylariales</taxon>
        <taxon>Xylariaceae</taxon>
        <taxon>Xylaria</taxon>
    </lineage>
</organism>
<accession>A0ACC1PM08</accession>